<evidence type="ECO:0000256" key="2">
    <source>
        <dbReference type="SAM" id="Phobius"/>
    </source>
</evidence>
<evidence type="ECO:0000256" key="1">
    <source>
        <dbReference type="SAM" id="MobiDB-lite"/>
    </source>
</evidence>
<feature type="compositionally biased region" description="Polar residues" evidence="1">
    <location>
        <begin position="211"/>
        <end position="221"/>
    </location>
</feature>
<gene>
    <name evidence="4" type="ORF">PUR21_01360</name>
</gene>
<keyword evidence="2" id="KW-1133">Transmembrane helix</keyword>
<sequence>MIEIIPNWHPVVVHFAIALLLTAAALFVLGTAAGERPAGRAATVAARWNLALGVLAATATLATGWQAYNTVAHDAPSHANMTTHMQWAFGTAAVFLAATGAAWLDRRRAAGAGWLLLSLVLAGSASLAVTGWLGGENVYRFGLGVRSLPKSDSHIHPGADGPAAAEGHVHPDAGDGHGHSRAEPATPSTNSEAPQGTNPPKAEPPARTERPTSPQGQSHSH</sequence>
<dbReference type="Proteomes" id="UP001404845">
    <property type="component" value="Unassembled WGS sequence"/>
</dbReference>
<accession>A0ABU9Z526</accession>
<protein>
    <submittedName>
        <fullName evidence="4">DUF2231 domain-containing protein</fullName>
    </submittedName>
</protein>
<keyword evidence="5" id="KW-1185">Reference proteome</keyword>
<evidence type="ECO:0000313" key="4">
    <source>
        <dbReference type="EMBL" id="MEN3226332.1"/>
    </source>
</evidence>
<keyword evidence="2" id="KW-0812">Transmembrane</keyword>
<feature type="region of interest" description="Disordered" evidence="1">
    <location>
        <begin position="152"/>
        <end position="221"/>
    </location>
</feature>
<feature type="compositionally biased region" description="Polar residues" evidence="1">
    <location>
        <begin position="186"/>
        <end position="198"/>
    </location>
</feature>
<evidence type="ECO:0000313" key="5">
    <source>
        <dbReference type="Proteomes" id="UP001404845"/>
    </source>
</evidence>
<feature type="transmembrane region" description="Helical" evidence="2">
    <location>
        <begin position="45"/>
        <end position="65"/>
    </location>
</feature>
<comment type="caution">
    <text evidence="4">The sequence shown here is derived from an EMBL/GenBank/DDBJ whole genome shotgun (WGS) entry which is preliminary data.</text>
</comment>
<reference evidence="4 5" key="1">
    <citation type="journal article" date="2023" name="PLoS ONE">
        <title>Complete genome assembly of Hawai'i environmental nontuberculous mycobacteria reveals unexpected co-isolation with methylobacteria.</title>
        <authorList>
            <person name="Hendrix J."/>
            <person name="Epperson L.E."/>
            <person name="Tong E.I."/>
            <person name="Chan Y.L."/>
            <person name="Hasan N.A."/>
            <person name="Dawrs S.N."/>
            <person name="Norton G.J."/>
            <person name="Virdi R."/>
            <person name="Crooks J.L."/>
            <person name="Chan E.D."/>
            <person name="Honda J.R."/>
            <person name="Strong M."/>
        </authorList>
    </citation>
    <scope>NUCLEOTIDE SEQUENCE [LARGE SCALE GENOMIC DNA]</scope>
    <source>
        <strain evidence="4 5">NJH_HI01</strain>
    </source>
</reference>
<name>A0ABU9Z526_9HYPH</name>
<dbReference type="RefSeq" id="WP_200672116.1">
    <property type="nucleotide sequence ID" value="NZ_JACWCW010000108.1"/>
</dbReference>
<dbReference type="Pfam" id="PF09990">
    <property type="entry name" value="DUF2231"/>
    <property type="match status" value="1"/>
</dbReference>
<proteinExistence type="predicted"/>
<dbReference type="InterPro" id="IPR019251">
    <property type="entry name" value="DUF2231_TM"/>
</dbReference>
<feature type="transmembrane region" description="Helical" evidence="2">
    <location>
        <begin position="12"/>
        <end position="33"/>
    </location>
</feature>
<feature type="transmembrane region" description="Helical" evidence="2">
    <location>
        <begin position="85"/>
        <end position="104"/>
    </location>
</feature>
<keyword evidence="2" id="KW-0472">Membrane</keyword>
<feature type="domain" description="DUF2231" evidence="3">
    <location>
        <begin position="9"/>
        <end position="145"/>
    </location>
</feature>
<feature type="compositionally biased region" description="Basic and acidic residues" evidence="1">
    <location>
        <begin position="167"/>
        <end position="182"/>
    </location>
</feature>
<evidence type="ECO:0000259" key="3">
    <source>
        <dbReference type="Pfam" id="PF09990"/>
    </source>
</evidence>
<organism evidence="4 5">
    <name type="scientific">Methylorubrum rhodesianum</name>
    <dbReference type="NCBI Taxonomy" id="29427"/>
    <lineage>
        <taxon>Bacteria</taxon>
        <taxon>Pseudomonadati</taxon>
        <taxon>Pseudomonadota</taxon>
        <taxon>Alphaproteobacteria</taxon>
        <taxon>Hyphomicrobiales</taxon>
        <taxon>Methylobacteriaceae</taxon>
        <taxon>Methylorubrum</taxon>
    </lineage>
</organism>
<dbReference type="EMBL" id="JAQYXL010000001">
    <property type="protein sequence ID" value="MEN3226332.1"/>
    <property type="molecule type" value="Genomic_DNA"/>
</dbReference>
<feature type="transmembrane region" description="Helical" evidence="2">
    <location>
        <begin position="111"/>
        <end position="133"/>
    </location>
</feature>